<evidence type="ECO:0000313" key="8">
    <source>
        <dbReference type="EMBL" id="MDQ8749253.1"/>
    </source>
</evidence>
<accession>A0ABD5B759</accession>
<keyword evidence="3 6" id="KW-0812">Transmembrane</keyword>
<evidence type="ECO:0000256" key="5">
    <source>
        <dbReference type="ARBA" id="ARBA00023136"/>
    </source>
</evidence>
<feature type="transmembrane region" description="Helical" evidence="6">
    <location>
        <begin position="37"/>
        <end position="54"/>
    </location>
</feature>
<comment type="similarity">
    <text evidence="2">Belongs to the EamA transporter family.</text>
</comment>
<feature type="transmembrane region" description="Helical" evidence="6">
    <location>
        <begin position="66"/>
        <end position="86"/>
    </location>
</feature>
<reference evidence="8 9" key="1">
    <citation type="submission" date="2023-06" db="EMBL/GenBank/DDBJ databases">
        <title>Nosocomial Elizabethkingia miricola genome.</title>
        <authorList>
            <person name="Morgado S."/>
            <person name="Fonseca E."/>
            <person name="Freitas F."/>
            <person name="Vicente A.C."/>
        </authorList>
    </citation>
    <scope>NUCLEOTIDE SEQUENCE [LARGE SCALE GENOMIC DNA]</scope>
    <source>
        <strain evidence="8 9">EM15</strain>
    </source>
</reference>
<comment type="subcellular location">
    <subcellularLocation>
        <location evidence="1">Membrane</location>
        <topology evidence="1">Multi-pass membrane protein</topology>
    </subcellularLocation>
</comment>
<evidence type="ECO:0000256" key="3">
    <source>
        <dbReference type="ARBA" id="ARBA00022692"/>
    </source>
</evidence>
<dbReference type="Proteomes" id="UP001239265">
    <property type="component" value="Unassembled WGS sequence"/>
</dbReference>
<evidence type="ECO:0000259" key="7">
    <source>
        <dbReference type="Pfam" id="PF00892"/>
    </source>
</evidence>
<organism evidence="8 9">
    <name type="scientific">Elizabethkingia miricola</name>
    <name type="common">Chryseobacterium miricola</name>
    <dbReference type="NCBI Taxonomy" id="172045"/>
    <lineage>
        <taxon>Bacteria</taxon>
        <taxon>Pseudomonadati</taxon>
        <taxon>Bacteroidota</taxon>
        <taxon>Flavobacteriia</taxon>
        <taxon>Flavobacteriales</taxon>
        <taxon>Weeksellaceae</taxon>
        <taxon>Elizabethkingia</taxon>
    </lineage>
</organism>
<proteinExistence type="inferred from homology"/>
<feature type="domain" description="EamA" evidence="7">
    <location>
        <begin position="151"/>
        <end position="287"/>
    </location>
</feature>
<evidence type="ECO:0000256" key="4">
    <source>
        <dbReference type="ARBA" id="ARBA00022989"/>
    </source>
</evidence>
<feature type="transmembrane region" description="Helical" evidence="6">
    <location>
        <begin position="123"/>
        <end position="140"/>
    </location>
</feature>
<feature type="domain" description="EamA" evidence="7">
    <location>
        <begin position="9"/>
        <end position="137"/>
    </location>
</feature>
<name>A0ABD5B759_ELIMR</name>
<dbReference type="EMBL" id="JAUCQJ010000003">
    <property type="protein sequence ID" value="MDQ8749253.1"/>
    <property type="molecule type" value="Genomic_DNA"/>
</dbReference>
<keyword evidence="4 6" id="KW-1133">Transmembrane helix</keyword>
<feature type="transmembrane region" description="Helical" evidence="6">
    <location>
        <begin position="216"/>
        <end position="238"/>
    </location>
</feature>
<dbReference type="InterPro" id="IPR000620">
    <property type="entry name" value="EamA_dom"/>
</dbReference>
<feature type="transmembrane region" description="Helical" evidence="6">
    <location>
        <begin position="7"/>
        <end position="25"/>
    </location>
</feature>
<keyword evidence="5 6" id="KW-0472">Membrane</keyword>
<evidence type="ECO:0000256" key="2">
    <source>
        <dbReference type="ARBA" id="ARBA00007362"/>
    </source>
</evidence>
<dbReference type="Pfam" id="PF00892">
    <property type="entry name" value="EamA"/>
    <property type="match status" value="2"/>
</dbReference>
<feature type="transmembrane region" description="Helical" evidence="6">
    <location>
        <begin position="146"/>
        <end position="169"/>
    </location>
</feature>
<comment type="caution">
    <text evidence="8">The sequence shown here is derived from an EMBL/GenBank/DDBJ whole genome shotgun (WGS) entry which is preliminary data.</text>
</comment>
<gene>
    <name evidence="8" type="ORF">QT385_11420</name>
</gene>
<dbReference type="InterPro" id="IPR037185">
    <property type="entry name" value="EmrE-like"/>
</dbReference>
<feature type="transmembrane region" description="Helical" evidence="6">
    <location>
        <begin position="245"/>
        <end position="264"/>
    </location>
</feature>
<feature type="transmembrane region" description="Helical" evidence="6">
    <location>
        <begin position="92"/>
        <end position="116"/>
    </location>
</feature>
<dbReference type="InterPro" id="IPR050638">
    <property type="entry name" value="AA-Vitamin_Transporters"/>
</dbReference>
<dbReference type="RefSeq" id="WP_078794090.1">
    <property type="nucleotide sequence ID" value="NZ_JAUCQJ010000003.1"/>
</dbReference>
<dbReference type="PANTHER" id="PTHR32322:SF2">
    <property type="entry name" value="EAMA DOMAIN-CONTAINING PROTEIN"/>
    <property type="match status" value="1"/>
</dbReference>
<dbReference type="AlphaFoldDB" id="A0ABD5B759"/>
<feature type="transmembrane region" description="Helical" evidence="6">
    <location>
        <begin position="181"/>
        <end position="204"/>
    </location>
</feature>
<feature type="transmembrane region" description="Helical" evidence="6">
    <location>
        <begin position="270"/>
        <end position="287"/>
    </location>
</feature>
<protein>
    <submittedName>
        <fullName evidence="8">DMT family transporter</fullName>
    </submittedName>
</protein>
<dbReference type="GO" id="GO:0016020">
    <property type="term" value="C:membrane"/>
    <property type="evidence" value="ECO:0007669"/>
    <property type="project" value="UniProtKB-SubCell"/>
</dbReference>
<dbReference type="SUPFAM" id="SSF103481">
    <property type="entry name" value="Multidrug resistance efflux transporter EmrE"/>
    <property type="match status" value="2"/>
</dbReference>
<evidence type="ECO:0000256" key="1">
    <source>
        <dbReference type="ARBA" id="ARBA00004141"/>
    </source>
</evidence>
<dbReference type="PANTHER" id="PTHR32322">
    <property type="entry name" value="INNER MEMBRANE TRANSPORTER"/>
    <property type="match status" value="1"/>
</dbReference>
<evidence type="ECO:0000256" key="6">
    <source>
        <dbReference type="SAM" id="Phobius"/>
    </source>
</evidence>
<evidence type="ECO:0000313" key="9">
    <source>
        <dbReference type="Proteomes" id="UP001239265"/>
    </source>
</evidence>
<sequence length="293" mass="31803">MDTNREKWVLLMVLTLIWGSSFILIKKSLQHFNPFEVGALRILIASLVLMPIAIKHLKSFPAKQLKWVVVVALCGNFFPMFLFPIAETRISSSIAGIINSMLPIFVIIVGPLLWGINSTKKQMIGVGISFVGACILMLASKNEGGSIEIIPILLLLLATVFYAINVTTVKAKLGSIPAKMLSAYVFSLVLFLPSLVSLAFAGFFTNFKADANFWEGLGFVSLLSVFGTGLAMMLNYRLVNISTPLFSSSVTLLMPIVAVGWGIIDGETLNMIQVAGAVLIISGLIFLRTGNIK</sequence>